<dbReference type="Pfam" id="PF07973">
    <property type="entry name" value="tRNA_SAD"/>
    <property type="match status" value="1"/>
</dbReference>
<evidence type="ECO:0000256" key="5">
    <source>
        <dbReference type="ARBA" id="ARBA00022555"/>
    </source>
</evidence>
<proteinExistence type="inferred from homology"/>
<evidence type="ECO:0000256" key="11">
    <source>
        <dbReference type="ARBA" id="ARBA00022884"/>
    </source>
</evidence>
<dbReference type="InterPro" id="IPR047246">
    <property type="entry name" value="ThrRS_anticodon"/>
</dbReference>
<evidence type="ECO:0000259" key="17">
    <source>
        <dbReference type="PROSITE" id="PS51880"/>
    </source>
</evidence>
<evidence type="ECO:0000256" key="8">
    <source>
        <dbReference type="ARBA" id="ARBA00022741"/>
    </source>
</evidence>
<feature type="domain" description="TGS" evidence="17">
    <location>
        <begin position="1"/>
        <end position="64"/>
    </location>
</feature>
<evidence type="ECO:0000259" key="16">
    <source>
        <dbReference type="PROSITE" id="PS50862"/>
    </source>
</evidence>
<dbReference type="CDD" id="cd00860">
    <property type="entry name" value="ThrRS_anticodon"/>
    <property type="match status" value="1"/>
</dbReference>
<dbReference type="InterPro" id="IPR006195">
    <property type="entry name" value="aa-tRNA-synth_II"/>
</dbReference>
<keyword evidence="8" id="KW-0547">Nucleotide-binding</keyword>
<organism evidence="18">
    <name type="scientific">freshwater metagenome</name>
    <dbReference type="NCBI Taxonomy" id="449393"/>
    <lineage>
        <taxon>unclassified sequences</taxon>
        <taxon>metagenomes</taxon>
        <taxon>ecological metagenomes</taxon>
    </lineage>
</organism>
<dbReference type="EMBL" id="CAFBNC010000061">
    <property type="protein sequence ID" value="CAB4940294.1"/>
    <property type="molecule type" value="Genomic_DNA"/>
</dbReference>
<dbReference type="GO" id="GO:0005524">
    <property type="term" value="F:ATP binding"/>
    <property type="evidence" value="ECO:0007669"/>
    <property type="project" value="UniProtKB-KW"/>
</dbReference>
<dbReference type="EC" id="6.1.1.3" evidence="3"/>
<keyword evidence="10" id="KW-0067">ATP-binding</keyword>
<dbReference type="InterPro" id="IPR004095">
    <property type="entry name" value="TGS"/>
</dbReference>
<evidence type="ECO:0000313" key="18">
    <source>
        <dbReference type="EMBL" id="CAB4322902.1"/>
    </source>
</evidence>
<evidence type="ECO:0000256" key="3">
    <source>
        <dbReference type="ARBA" id="ARBA00013163"/>
    </source>
</evidence>
<dbReference type="GO" id="GO:0046872">
    <property type="term" value="F:metal ion binding"/>
    <property type="evidence" value="ECO:0007669"/>
    <property type="project" value="UniProtKB-KW"/>
</dbReference>
<protein>
    <recommendedName>
        <fullName evidence="3">threonine--tRNA ligase</fullName>
        <ecNumber evidence="3">6.1.1.3</ecNumber>
    </recommendedName>
    <alternativeName>
        <fullName evidence="14">Threonyl-tRNA synthetase</fullName>
    </alternativeName>
</protein>
<evidence type="ECO:0000256" key="15">
    <source>
        <dbReference type="ARBA" id="ARBA00049515"/>
    </source>
</evidence>
<dbReference type="Gene3D" id="3.30.930.10">
    <property type="entry name" value="Bira Bifunctional Protein, Domain 2"/>
    <property type="match status" value="1"/>
</dbReference>
<dbReference type="InterPro" id="IPR036621">
    <property type="entry name" value="Anticodon-bd_dom_sf"/>
</dbReference>
<dbReference type="CDD" id="cd00771">
    <property type="entry name" value="ThrRS_core"/>
    <property type="match status" value="1"/>
</dbReference>
<comment type="similarity">
    <text evidence="2">Belongs to the class-II aminoacyl-tRNA synthetase family.</text>
</comment>
<dbReference type="SUPFAM" id="SSF52954">
    <property type="entry name" value="Class II aaRS ABD-related"/>
    <property type="match status" value="1"/>
</dbReference>
<keyword evidence="4" id="KW-0963">Cytoplasm</keyword>
<dbReference type="AlphaFoldDB" id="A0A6J5YH38"/>
<dbReference type="SUPFAM" id="SSF81271">
    <property type="entry name" value="TGS-like"/>
    <property type="match status" value="1"/>
</dbReference>
<dbReference type="InterPro" id="IPR002320">
    <property type="entry name" value="Thr-tRNA-ligase_IIa"/>
</dbReference>
<keyword evidence="7" id="KW-0479">Metal-binding</keyword>
<evidence type="ECO:0000256" key="13">
    <source>
        <dbReference type="ARBA" id="ARBA00023146"/>
    </source>
</evidence>
<dbReference type="InterPro" id="IPR012947">
    <property type="entry name" value="tRNA_SAD"/>
</dbReference>
<feature type="domain" description="Aminoacyl-transfer RNA synthetases class-II family profile" evidence="16">
    <location>
        <begin position="283"/>
        <end position="548"/>
    </location>
</feature>
<reference evidence="18" key="1">
    <citation type="submission" date="2020-05" db="EMBL/GenBank/DDBJ databases">
        <authorList>
            <person name="Chiriac C."/>
            <person name="Salcher M."/>
            <person name="Ghai R."/>
            <person name="Kavagutti S V."/>
        </authorList>
    </citation>
    <scope>NUCLEOTIDE SEQUENCE</scope>
</reference>
<dbReference type="InterPro" id="IPR018163">
    <property type="entry name" value="Thr/Ala-tRNA-synth_IIc_edit"/>
</dbReference>
<evidence type="ECO:0000256" key="12">
    <source>
        <dbReference type="ARBA" id="ARBA00022917"/>
    </source>
</evidence>
<evidence type="ECO:0000256" key="6">
    <source>
        <dbReference type="ARBA" id="ARBA00022598"/>
    </source>
</evidence>
<dbReference type="NCBIfam" id="TIGR00418">
    <property type="entry name" value="thrS"/>
    <property type="match status" value="1"/>
</dbReference>
<dbReference type="EMBL" id="CAEMXZ010000019">
    <property type="protein sequence ID" value="CAB4322902.1"/>
    <property type="molecule type" value="Genomic_DNA"/>
</dbReference>
<dbReference type="FunFam" id="3.30.980.10:FF:000005">
    <property type="entry name" value="Threonyl-tRNA synthetase, mitochondrial"/>
    <property type="match status" value="1"/>
</dbReference>
<evidence type="ECO:0000256" key="1">
    <source>
        <dbReference type="ARBA" id="ARBA00004496"/>
    </source>
</evidence>
<evidence type="ECO:0000256" key="4">
    <source>
        <dbReference type="ARBA" id="ARBA00022490"/>
    </source>
</evidence>
<dbReference type="InterPro" id="IPR012675">
    <property type="entry name" value="Beta-grasp_dom_sf"/>
</dbReference>
<dbReference type="Gene3D" id="3.10.20.30">
    <property type="match status" value="1"/>
</dbReference>
<dbReference type="InterPro" id="IPR012676">
    <property type="entry name" value="TGS-like"/>
</dbReference>
<dbReference type="PROSITE" id="PS50862">
    <property type="entry name" value="AA_TRNA_LIGASE_II"/>
    <property type="match status" value="1"/>
</dbReference>
<dbReference type="InterPro" id="IPR045864">
    <property type="entry name" value="aa-tRNA-synth_II/BPL/LPL"/>
</dbReference>
<dbReference type="GO" id="GO:0006435">
    <property type="term" value="P:threonyl-tRNA aminoacylation"/>
    <property type="evidence" value="ECO:0007669"/>
    <property type="project" value="InterPro"/>
</dbReference>
<dbReference type="SUPFAM" id="SSF55681">
    <property type="entry name" value="Class II aaRS and biotin synthetases"/>
    <property type="match status" value="1"/>
</dbReference>
<evidence type="ECO:0000256" key="14">
    <source>
        <dbReference type="ARBA" id="ARBA00031900"/>
    </source>
</evidence>
<dbReference type="CDD" id="cd01667">
    <property type="entry name" value="TGS_ThrRS"/>
    <property type="match status" value="1"/>
</dbReference>
<dbReference type="PROSITE" id="PS51880">
    <property type="entry name" value="TGS"/>
    <property type="match status" value="1"/>
</dbReference>
<dbReference type="PANTHER" id="PTHR11451:SF44">
    <property type="entry name" value="THREONINE--TRNA LIGASE, CHLOROPLASTIC_MITOCHONDRIAL 2"/>
    <property type="match status" value="1"/>
</dbReference>
<dbReference type="InterPro" id="IPR002314">
    <property type="entry name" value="aa-tRNA-synt_IIb"/>
</dbReference>
<evidence type="ECO:0000256" key="7">
    <source>
        <dbReference type="ARBA" id="ARBA00022723"/>
    </source>
</evidence>
<dbReference type="Gene3D" id="3.40.50.800">
    <property type="entry name" value="Anticodon-binding domain"/>
    <property type="match status" value="1"/>
</dbReference>
<evidence type="ECO:0000256" key="9">
    <source>
        <dbReference type="ARBA" id="ARBA00022833"/>
    </source>
</evidence>
<dbReference type="HAMAP" id="MF_00184">
    <property type="entry name" value="Thr_tRNA_synth"/>
    <property type="match status" value="1"/>
</dbReference>
<dbReference type="SMART" id="SM00863">
    <property type="entry name" value="tRNA_SAD"/>
    <property type="match status" value="1"/>
</dbReference>
<dbReference type="InterPro" id="IPR033728">
    <property type="entry name" value="ThrRS_core"/>
</dbReference>
<dbReference type="GO" id="GO:0004829">
    <property type="term" value="F:threonine-tRNA ligase activity"/>
    <property type="evidence" value="ECO:0007669"/>
    <property type="project" value="UniProtKB-EC"/>
</dbReference>
<keyword evidence="12" id="KW-0648">Protein biosynthesis</keyword>
<dbReference type="SUPFAM" id="SSF55186">
    <property type="entry name" value="ThrRS/AlaRS common domain"/>
    <property type="match status" value="1"/>
</dbReference>
<dbReference type="InterPro" id="IPR004154">
    <property type="entry name" value="Anticodon-bd"/>
</dbReference>
<keyword evidence="13" id="KW-0030">Aminoacyl-tRNA synthetase</keyword>
<dbReference type="PANTHER" id="PTHR11451">
    <property type="entry name" value="THREONINE-TRNA LIGASE"/>
    <property type="match status" value="1"/>
</dbReference>
<keyword evidence="11" id="KW-0694">RNA-binding</keyword>
<dbReference type="Gene3D" id="3.30.54.20">
    <property type="match status" value="1"/>
</dbReference>
<dbReference type="GO" id="GO:0000049">
    <property type="term" value="F:tRNA binding"/>
    <property type="evidence" value="ECO:0007669"/>
    <property type="project" value="UniProtKB-KW"/>
</dbReference>
<evidence type="ECO:0000256" key="10">
    <source>
        <dbReference type="ARBA" id="ARBA00022840"/>
    </source>
</evidence>
<dbReference type="GO" id="GO:0005737">
    <property type="term" value="C:cytoplasm"/>
    <property type="evidence" value="ECO:0007669"/>
    <property type="project" value="UniProtKB-SubCell"/>
</dbReference>
<name>A0A6J5YH38_9ZZZZ</name>
<keyword evidence="9" id="KW-0862">Zinc</keyword>
<accession>A0A6J5YH38</accession>
<keyword evidence="6" id="KW-0436">Ligase</keyword>
<dbReference type="Pfam" id="PF00587">
    <property type="entry name" value="tRNA-synt_2b"/>
    <property type="match status" value="1"/>
</dbReference>
<dbReference type="Pfam" id="PF02824">
    <property type="entry name" value="TGS"/>
    <property type="match status" value="1"/>
</dbReference>
<comment type="subcellular location">
    <subcellularLocation>
        <location evidence="1">Cytoplasm</location>
    </subcellularLocation>
</comment>
<dbReference type="FunFam" id="3.30.930.10:FF:000019">
    <property type="entry name" value="Threonine--tRNA ligase"/>
    <property type="match status" value="1"/>
</dbReference>
<dbReference type="Gene3D" id="3.30.980.10">
    <property type="entry name" value="Threonyl-trna Synthetase, Chain A, domain 2"/>
    <property type="match status" value="1"/>
</dbReference>
<comment type="catalytic activity">
    <reaction evidence="15">
        <text>tRNA(Thr) + L-threonine + ATP = L-threonyl-tRNA(Thr) + AMP + diphosphate + H(+)</text>
        <dbReference type="Rhea" id="RHEA:24624"/>
        <dbReference type="Rhea" id="RHEA-COMP:9670"/>
        <dbReference type="Rhea" id="RHEA-COMP:9704"/>
        <dbReference type="ChEBI" id="CHEBI:15378"/>
        <dbReference type="ChEBI" id="CHEBI:30616"/>
        <dbReference type="ChEBI" id="CHEBI:33019"/>
        <dbReference type="ChEBI" id="CHEBI:57926"/>
        <dbReference type="ChEBI" id="CHEBI:78442"/>
        <dbReference type="ChEBI" id="CHEBI:78534"/>
        <dbReference type="ChEBI" id="CHEBI:456215"/>
        <dbReference type="EC" id="6.1.1.3"/>
    </reaction>
</comment>
<evidence type="ECO:0000256" key="2">
    <source>
        <dbReference type="ARBA" id="ARBA00008226"/>
    </source>
</evidence>
<dbReference type="Pfam" id="PF03129">
    <property type="entry name" value="HGTP_anticodon"/>
    <property type="match status" value="1"/>
</dbReference>
<evidence type="ECO:0000313" key="19">
    <source>
        <dbReference type="EMBL" id="CAB4940294.1"/>
    </source>
</evidence>
<gene>
    <name evidence="18" type="ORF">UFOPK1392_00643</name>
    <name evidence="19" type="ORF">UFOPK3733_01253</name>
</gene>
<sequence>MSAQITITLPDGSERQLDEGATIRDLAASIGSRLAKAAVIGSVNGTERDLVWPLTDGDVVSIITETDDRGLYTIRHSTAHVLAQAVLDLFPGATFAIGPPVENGFYYDFELAEGGTFTPDDLERIDARMREIIKEHQPFIRDEIPEASALELFRDHKYKCEIIRGAAEDPMSATETGLVRTYENPPRFIDLCRGPHVPDTGRLGHFKLMRVAGAYWRGDEKNPMLQRIYGTAWPSKKELEAYLTRLEEAEKRDHRKLGVELDLFSFPEEIGSGLAVFHPKGGIIRRIMEDYSRVRHEQAGYEFVYSPHITKSNLFEKSGHLDWYADGMYPPMELDGGTEYYLKPMNCPFHILIFGSGQRSYRELPLRLFEFGTVYRYEKSGVVQGLTRARGFAQDDAHIFCTLEQAPDELARALDFVLDLLRDYGLDDFYVELSTKPETKAVGTDEEWEEAIEVLRTVALDKGMTLVMDEGGGAFYGPKISVQARDAIGRTWQMSTIQLDFQLPQRFDLSYVGADNERHRPVMIHRALFGSVERFFAVLLEHYAGAFPAWLAPVQVRVLPVRDDHDEFARDLVNRLKSAGFRADTVVADEPLGARIRKAKMEKLPYVLVVGDDDVAHGTVGVNPRGGDVERDITIDDFIARLGDDVTSHA</sequence>
<keyword evidence="5" id="KW-0820">tRNA-binding</keyword>
<dbReference type="PRINTS" id="PR01047">
    <property type="entry name" value="TRNASYNTHTHR"/>
</dbReference>